<evidence type="ECO:0000313" key="2">
    <source>
        <dbReference type="EMBL" id="OBZ68886.1"/>
    </source>
</evidence>
<feature type="region of interest" description="Disordered" evidence="1">
    <location>
        <begin position="1"/>
        <end position="66"/>
    </location>
</feature>
<accession>A0A1C7LXC0</accession>
<proteinExistence type="predicted"/>
<name>A0A1C7LXC0_GRIFR</name>
<dbReference type="Proteomes" id="UP000092993">
    <property type="component" value="Unassembled WGS sequence"/>
</dbReference>
<reference evidence="2 3" key="1">
    <citation type="submission" date="2016-03" db="EMBL/GenBank/DDBJ databases">
        <title>Whole genome sequencing of Grifola frondosa 9006-11.</title>
        <authorList>
            <person name="Min B."/>
            <person name="Park H."/>
            <person name="Kim J.-G."/>
            <person name="Cho H."/>
            <person name="Oh Y.-L."/>
            <person name="Kong W.-S."/>
            <person name="Choi I.-G."/>
        </authorList>
    </citation>
    <scope>NUCLEOTIDE SEQUENCE [LARGE SCALE GENOMIC DNA]</scope>
    <source>
        <strain evidence="2 3">9006-11</strain>
    </source>
</reference>
<dbReference type="EMBL" id="LUGG01000019">
    <property type="protein sequence ID" value="OBZ68886.1"/>
    <property type="molecule type" value="Genomic_DNA"/>
</dbReference>
<dbReference type="AlphaFoldDB" id="A0A1C7LXC0"/>
<evidence type="ECO:0000256" key="1">
    <source>
        <dbReference type="SAM" id="MobiDB-lite"/>
    </source>
</evidence>
<keyword evidence="3" id="KW-1185">Reference proteome</keyword>
<evidence type="ECO:0000313" key="3">
    <source>
        <dbReference type="Proteomes" id="UP000092993"/>
    </source>
</evidence>
<comment type="caution">
    <text evidence="2">The sequence shown here is derived from an EMBL/GenBank/DDBJ whole genome shotgun (WGS) entry which is preliminary data.</text>
</comment>
<protein>
    <submittedName>
        <fullName evidence="2">Uncharacterized protein</fullName>
    </submittedName>
</protein>
<gene>
    <name evidence="2" type="ORF">A0H81_11166</name>
</gene>
<sequence length="100" mass="11068">MQRPACADSVKTSDGATSRSPEATPIEAPGAPRMHFTPEIAQPRVVRPLPRVPPPPPLSFGAPRRTEASTFADEVMNAWSRLKSVMDRDPREQSRTFSRK</sequence>
<feature type="compositionally biased region" description="Polar residues" evidence="1">
    <location>
        <begin position="10"/>
        <end position="21"/>
    </location>
</feature>
<organism evidence="2 3">
    <name type="scientific">Grifola frondosa</name>
    <name type="common">Maitake</name>
    <name type="synonym">Polyporus frondosus</name>
    <dbReference type="NCBI Taxonomy" id="5627"/>
    <lineage>
        <taxon>Eukaryota</taxon>
        <taxon>Fungi</taxon>
        <taxon>Dikarya</taxon>
        <taxon>Basidiomycota</taxon>
        <taxon>Agaricomycotina</taxon>
        <taxon>Agaricomycetes</taxon>
        <taxon>Polyporales</taxon>
        <taxon>Grifolaceae</taxon>
        <taxon>Grifola</taxon>
    </lineage>
</organism>